<feature type="domain" description="Peptidase M16C associated" evidence="1">
    <location>
        <begin position="497"/>
        <end position="737"/>
    </location>
</feature>
<dbReference type="PANTHER" id="PTHR43016">
    <property type="entry name" value="PRESEQUENCE PROTEASE"/>
    <property type="match status" value="1"/>
</dbReference>
<dbReference type="GO" id="GO:0016485">
    <property type="term" value="P:protein processing"/>
    <property type="evidence" value="ECO:0007669"/>
    <property type="project" value="TreeGrafter"/>
</dbReference>
<evidence type="ECO:0000313" key="2">
    <source>
        <dbReference type="EMBL" id="SHI90889.1"/>
    </source>
</evidence>
<dbReference type="Pfam" id="PF22516">
    <property type="entry name" value="PreP_C"/>
    <property type="match status" value="1"/>
</dbReference>
<dbReference type="Proteomes" id="UP000184310">
    <property type="component" value="Unassembled WGS sequence"/>
</dbReference>
<gene>
    <name evidence="2" type="ORF">SAMN02745163_00995</name>
</gene>
<evidence type="ECO:0000313" key="3">
    <source>
        <dbReference type="Proteomes" id="UP000184310"/>
    </source>
</evidence>
<dbReference type="InterPro" id="IPR011249">
    <property type="entry name" value="Metalloenz_LuxS/M16"/>
</dbReference>
<keyword evidence="3" id="KW-1185">Reference proteome</keyword>
<dbReference type="Pfam" id="PF08367">
    <property type="entry name" value="M16C_assoc"/>
    <property type="match status" value="1"/>
</dbReference>
<organism evidence="2 3">
    <name type="scientific">Clostridium cavendishii DSM 21758</name>
    <dbReference type="NCBI Taxonomy" id="1121302"/>
    <lineage>
        <taxon>Bacteria</taxon>
        <taxon>Bacillati</taxon>
        <taxon>Bacillota</taxon>
        <taxon>Clostridia</taxon>
        <taxon>Eubacteriales</taxon>
        <taxon>Clostridiaceae</taxon>
        <taxon>Clostridium</taxon>
    </lineage>
</organism>
<dbReference type="SUPFAM" id="SSF63411">
    <property type="entry name" value="LuxS/MPP-like metallohydrolase"/>
    <property type="match status" value="4"/>
</dbReference>
<dbReference type="Pfam" id="PF05193">
    <property type="entry name" value="Peptidase_M16_C"/>
    <property type="match status" value="1"/>
</dbReference>
<dbReference type="AlphaFoldDB" id="A0A1M6EZT5"/>
<dbReference type="InterPro" id="IPR013578">
    <property type="entry name" value="Peptidase_M16C_assoc"/>
</dbReference>
<dbReference type="GO" id="GO:0046872">
    <property type="term" value="F:metal ion binding"/>
    <property type="evidence" value="ECO:0007669"/>
    <property type="project" value="InterPro"/>
</dbReference>
<dbReference type="InterPro" id="IPR011765">
    <property type="entry name" value="Pept_M16_N"/>
</dbReference>
<dbReference type="STRING" id="1121302.SAMN02745163_00995"/>
<dbReference type="EMBL" id="FQZB01000005">
    <property type="protein sequence ID" value="SHI90889.1"/>
    <property type="molecule type" value="Genomic_DNA"/>
</dbReference>
<reference evidence="2 3" key="1">
    <citation type="submission" date="2016-11" db="EMBL/GenBank/DDBJ databases">
        <authorList>
            <person name="Jaros S."/>
            <person name="Januszkiewicz K."/>
            <person name="Wedrychowicz H."/>
        </authorList>
    </citation>
    <scope>NUCLEOTIDE SEQUENCE [LARGE SCALE GENOMIC DNA]</scope>
    <source>
        <strain evidence="2 3">DSM 21758</strain>
    </source>
</reference>
<dbReference type="PANTHER" id="PTHR43016:SF13">
    <property type="entry name" value="PRESEQUENCE PROTEASE, MITOCHONDRIAL"/>
    <property type="match status" value="1"/>
</dbReference>
<evidence type="ECO:0000259" key="1">
    <source>
        <dbReference type="SMART" id="SM01264"/>
    </source>
</evidence>
<name>A0A1M6EZT5_9CLOT</name>
<accession>A0A1M6EZT5</accession>
<proteinExistence type="predicted"/>
<dbReference type="SMART" id="SM01264">
    <property type="entry name" value="M16C_associated"/>
    <property type="match status" value="1"/>
</dbReference>
<dbReference type="GO" id="GO:0004222">
    <property type="term" value="F:metalloendopeptidase activity"/>
    <property type="evidence" value="ECO:0007669"/>
    <property type="project" value="TreeGrafter"/>
</dbReference>
<dbReference type="Gene3D" id="3.30.830.10">
    <property type="entry name" value="Metalloenzyme, LuxS/M16 peptidase-like"/>
    <property type="match status" value="4"/>
</dbReference>
<dbReference type="InterPro" id="IPR055130">
    <property type="entry name" value="PreP_C"/>
</dbReference>
<dbReference type="Pfam" id="PF00675">
    <property type="entry name" value="Peptidase_M16"/>
    <property type="match status" value="1"/>
</dbReference>
<protein>
    <recommendedName>
        <fullName evidence="1">Peptidase M16C associated domain-containing protein</fullName>
    </recommendedName>
</protein>
<dbReference type="OrthoDB" id="9762027at2"/>
<sequence>MNVKFIKRMAIVISIFILSNIIFGVNSLKAIASHNINLRVGDNYSGFKLVKSKESDELKSKLHLFTHEKTGATLVYIENKDENKCFDINFYTPPTDNTGVNHILEHSLLYGSKKYNVKSPLMEIVKRGIVNDANAITKSDRTEFLFSTNNYKDFKNNLDIYMDAVFNPNFTREKNIFYQQGGHYELNSEEDKLSFNGVVYNEMKAHNSNTDVILMDHINNILFKNTPYAFESGGKVSDIPNLTYEMAKETYYKNYHPSNSLIYVYGNLDILDTLKFLDNNYLGKYEKRNYTRDVARVNGIENKEAIFDYGITKGSNVKDKTFLVKATKTYVGEDVKDLLGLQILNYILLGTDNSPIKKIYAKNNIGTAIEGFLSTDTPIPVYIELLRDGNIEDKDKYLKVRDDELKRLIIEGIPKDTIEGAINTVELELKKEKISGSRGSNYNEIIMQGFLFYNDPFKLLENDKYFDEIKSLKDKGYFEKLINKYLLNKDESALIILKPNENLNYNEDLSSVKLSQDKRKNIIEETKAFKEYQKQVDSDEELKCIQNLELKDIDYKIKPLPLKEEKVAETKVLYHPLYTDKIVDINYYFDTTTVNEDNLLYIELLANLLGRLDTKNYSLDDLIKTSLKLGSIKFSNMNIPKFKDGASYYPKLRVDLTCLESNSINLNSLAKEIIENTNFKDKEKLRVYIKELRVNKEISINNSRESLGVSSVKAYLTEASRYNELFNLDYYKFLIDLDKNFDVRYENLTKSLEKVKNDIFNKRNLTIGMTCEEKSYKDNKKSVEIFLENFRDEKAKKYTYELKQSEKNIGFIVKGEGQYVAKGANLKDLGYTYKGSLDVLAQIITNEYLMPEIREKGGAYGSSLNIDNYGDLIFSSWRDPKLMETLSVYNKTGDFLSNNKNTSVKKYILGLIINRDNLLDSISYGALSDYYYFQGVDNKVLNKRQEEILNTTNEEVLKFKRLLDKLAKEEVYSVVGGEKKIEEHKDMFNKVIKLSKN</sequence>
<dbReference type="InterPro" id="IPR007863">
    <property type="entry name" value="Peptidase_M16_C"/>
</dbReference>
<dbReference type="RefSeq" id="WP_072985567.1">
    <property type="nucleotide sequence ID" value="NZ_FQZB01000005.1"/>
</dbReference>